<evidence type="ECO:0000256" key="5">
    <source>
        <dbReference type="ARBA" id="ARBA00022840"/>
    </source>
</evidence>
<name>A0A835SXG5_9CHLO</name>
<dbReference type="AlphaFoldDB" id="A0A835SXG5"/>
<feature type="compositionally biased region" description="Polar residues" evidence="8">
    <location>
        <begin position="97"/>
        <end position="117"/>
    </location>
</feature>
<comment type="subcellular location">
    <subcellularLocation>
        <location evidence="1">Nucleus</location>
    </subcellularLocation>
</comment>
<feature type="compositionally biased region" description="Low complexity" evidence="8">
    <location>
        <begin position="196"/>
        <end position="213"/>
    </location>
</feature>
<feature type="compositionally biased region" description="Basic and acidic residues" evidence="8">
    <location>
        <begin position="1"/>
        <end position="18"/>
    </location>
</feature>
<dbReference type="GO" id="GO:0006281">
    <property type="term" value="P:DNA repair"/>
    <property type="evidence" value="ECO:0007669"/>
    <property type="project" value="InterPro"/>
</dbReference>
<evidence type="ECO:0000256" key="8">
    <source>
        <dbReference type="SAM" id="MobiDB-lite"/>
    </source>
</evidence>
<evidence type="ECO:0000256" key="3">
    <source>
        <dbReference type="ARBA" id="ARBA00022741"/>
    </source>
</evidence>
<comment type="caution">
    <text evidence="9">The sequence shown here is derived from an EMBL/GenBank/DDBJ whole genome shotgun (WGS) entry which is preliminary data.</text>
</comment>
<feature type="compositionally biased region" description="Gly residues" evidence="8">
    <location>
        <begin position="740"/>
        <end position="769"/>
    </location>
</feature>
<protein>
    <submittedName>
        <fullName evidence="9">Uncharacterized protein</fullName>
    </submittedName>
</protein>
<feature type="compositionally biased region" description="Low complexity" evidence="8">
    <location>
        <begin position="1146"/>
        <end position="1155"/>
    </location>
</feature>
<keyword evidence="6" id="KW-0539">Nucleus</keyword>
<organism evidence="9 10">
    <name type="scientific">Chlamydomonas schloesseri</name>
    <dbReference type="NCBI Taxonomy" id="2026947"/>
    <lineage>
        <taxon>Eukaryota</taxon>
        <taxon>Viridiplantae</taxon>
        <taxon>Chlorophyta</taxon>
        <taxon>core chlorophytes</taxon>
        <taxon>Chlorophyceae</taxon>
        <taxon>CS clade</taxon>
        <taxon>Chlamydomonadales</taxon>
        <taxon>Chlamydomonadaceae</taxon>
        <taxon>Chlamydomonas</taxon>
    </lineage>
</organism>
<comment type="similarity">
    <text evidence="2">Belongs to the rad17/RAD24 family.</text>
</comment>
<dbReference type="InterPro" id="IPR027417">
    <property type="entry name" value="P-loop_NTPase"/>
</dbReference>
<keyword evidence="3" id="KW-0547">Nucleotide-binding</keyword>
<feature type="region of interest" description="Disordered" evidence="8">
    <location>
        <begin position="736"/>
        <end position="778"/>
    </location>
</feature>
<feature type="region of interest" description="Disordered" evidence="8">
    <location>
        <begin position="933"/>
        <end position="963"/>
    </location>
</feature>
<proteinExistence type="inferred from homology"/>
<dbReference type="GO" id="GO:0033314">
    <property type="term" value="P:mitotic DNA replication checkpoint signaling"/>
    <property type="evidence" value="ECO:0007669"/>
    <property type="project" value="TreeGrafter"/>
</dbReference>
<dbReference type="SUPFAM" id="SSF52540">
    <property type="entry name" value="P-loop containing nucleoside triphosphate hydrolases"/>
    <property type="match status" value="1"/>
</dbReference>
<dbReference type="PANTHER" id="PTHR12172">
    <property type="entry name" value="CELL CYCLE CHECKPOINT PROTEIN RAD17"/>
    <property type="match status" value="1"/>
</dbReference>
<evidence type="ECO:0000256" key="4">
    <source>
        <dbReference type="ARBA" id="ARBA00022763"/>
    </source>
</evidence>
<feature type="region of interest" description="Disordered" evidence="8">
    <location>
        <begin position="1146"/>
        <end position="1167"/>
    </location>
</feature>
<reference evidence="9" key="1">
    <citation type="journal article" date="2020" name="bioRxiv">
        <title>Comparative genomics of Chlamydomonas.</title>
        <authorList>
            <person name="Craig R.J."/>
            <person name="Hasan A.R."/>
            <person name="Ness R.W."/>
            <person name="Keightley P.D."/>
        </authorList>
    </citation>
    <scope>NUCLEOTIDE SEQUENCE</scope>
    <source>
        <strain evidence="9">CCAP 11/173</strain>
    </source>
</reference>
<accession>A0A835SXG5</accession>
<dbReference type="GO" id="GO:0000077">
    <property type="term" value="P:DNA damage checkpoint signaling"/>
    <property type="evidence" value="ECO:0007669"/>
    <property type="project" value="TreeGrafter"/>
</dbReference>
<feature type="compositionally biased region" description="Low complexity" evidence="8">
    <location>
        <begin position="63"/>
        <end position="79"/>
    </location>
</feature>
<feature type="compositionally biased region" description="Gly residues" evidence="8">
    <location>
        <begin position="948"/>
        <end position="958"/>
    </location>
</feature>
<evidence type="ECO:0000256" key="7">
    <source>
        <dbReference type="ARBA" id="ARBA00023306"/>
    </source>
</evidence>
<feature type="compositionally biased region" description="Gly residues" evidence="8">
    <location>
        <begin position="819"/>
        <end position="832"/>
    </location>
</feature>
<evidence type="ECO:0000313" key="10">
    <source>
        <dbReference type="Proteomes" id="UP000613740"/>
    </source>
</evidence>
<feature type="region of interest" description="Disordered" evidence="8">
    <location>
        <begin position="819"/>
        <end position="859"/>
    </location>
</feature>
<feature type="compositionally biased region" description="Acidic residues" evidence="8">
    <location>
        <begin position="23"/>
        <end position="45"/>
    </location>
</feature>
<dbReference type="Proteomes" id="UP000613740">
    <property type="component" value="Unassembled WGS sequence"/>
</dbReference>
<sequence>MSKRAREAAKAAKPRVEVIDLLDSSDEGDDLEDPDLELEELEQEDAPPTKRLRRGAGNAASRPAPQIAVPPAAVRDAAAGAGGKRAGSGAAPRPTATVLSQESGRSASQHTLSQQQAAGGPKQLRQGTLAPFIVAPKRSTLPLQTINAGGQRKPGGASSGQPGPPHPHQQRDVGANSPSSERSQASQDEDVLIVTGSQGASQQVAGSQQPASQRPRQLPLALVRTADGAGPGLGSKTGQGAAAALLPGPTQRAGSGGGAAPGSVAAAHGIMQARPPAAASESHHSGVGSRSVATGGGSKGAGPEPGLVASTAPNEAGTGGAIHASTQRPGGAATANRRQVMQRPTEAGTVAPAAAPAAPAKLPSGTASGLGDSGMWHERHAPRNEEELGQVLHAKKVREVRDWLEFQRQQFASRAAANTAAMVATAAASAAARGGGGGGGRQGQPHPPQPYPRPRPQPCGVAILTGPAGCGKSSAVRVLGAALGFELVEWTPPPPLLWHEYQYQHAGGGYGGEYGGGEGSGRGGGYQSKLDDFEAFVRRAKFPALNLAPASSVQAAAATTADAAAASTRGSQGAVSSGAAVAASPPRPKLLLLEDLPHTHDLERRQRLAAALRDLAACARGPIVLIATEAEGGASAGGPGSGGGGDGGGSMGGSKGLHKDLLAALDAAGAHTISFNPVTANNIAKLLLRVAAAEGLELAPAAAVGLAEAADGDVRSALQSLQMHAMLQKAAAMGQQAADGGSGKGKGGKGGAGGRGGRGSKGRGGGSSRGGPSITKQLQEGRQTVLSAGEVARLAAAQRDLGLPLFHALGKFLHNKRGGPGGAAGGGGGDGGGSDDESGHTQAATQAGGGRSKSAKEDSKALQQLNAHALTSGRLWRLDGGTRVQLPARLQRPPMRYDPESIISRGGLEAPSLLAFLHENYPGFVSAPERQVQPLPQHQPQPPAAVASGGGGGGCGGGLPPPAEASEAVDDLATIAAYLSDSAVLCGQSRSIAAATAFGGTSIWHEDSPGGASLASAVAASVAARGVMFGNRCPARNRFAPIRAPAAFAIDTAASNNRLQVRMAAVRLAANPAAGAAGVASGAFGGSAADLVTGVVPWLRSLVQYSPAHAAWLAGALPGSWSYFWNGAITEGAFLRAVAQQPQYKQHQQGWQGQRPGQGQGQGKQLVGGVEGMMEQLGLEEEEDDPIED</sequence>
<feature type="region of interest" description="Disordered" evidence="8">
    <location>
        <begin position="1"/>
        <end position="368"/>
    </location>
</feature>
<feature type="region of interest" description="Disordered" evidence="8">
    <location>
        <begin position="633"/>
        <end position="653"/>
    </location>
</feature>
<evidence type="ECO:0000256" key="6">
    <source>
        <dbReference type="ARBA" id="ARBA00023242"/>
    </source>
</evidence>
<keyword evidence="4" id="KW-0227">DNA damage</keyword>
<feature type="compositionally biased region" description="Gly residues" evidence="8">
    <location>
        <begin position="433"/>
        <end position="442"/>
    </location>
</feature>
<dbReference type="GO" id="GO:0005524">
    <property type="term" value="F:ATP binding"/>
    <property type="evidence" value="ECO:0007669"/>
    <property type="project" value="UniProtKB-KW"/>
</dbReference>
<dbReference type="GO" id="GO:0003682">
    <property type="term" value="F:chromatin binding"/>
    <property type="evidence" value="ECO:0007669"/>
    <property type="project" value="TreeGrafter"/>
</dbReference>
<feature type="compositionally biased region" description="Pro residues" evidence="8">
    <location>
        <begin position="445"/>
        <end position="457"/>
    </location>
</feature>
<feature type="compositionally biased region" description="Low complexity" evidence="8">
    <location>
        <begin position="238"/>
        <end position="253"/>
    </location>
</feature>
<dbReference type="Gene3D" id="3.40.50.300">
    <property type="entry name" value="P-loop containing nucleotide triphosphate hydrolases"/>
    <property type="match status" value="1"/>
</dbReference>
<dbReference type="OrthoDB" id="552695at2759"/>
<evidence type="ECO:0000256" key="2">
    <source>
        <dbReference type="ARBA" id="ARBA00006168"/>
    </source>
</evidence>
<keyword evidence="10" id="KW-1185">Reference proteome</keyword>
<keyword evidence="7" id="KW-0131">Cell cycle</keyword>
<dbReference type="GO" id="GO:0003689">
    <property type="term" value="F:DNA clamp loader activity"/>
    <property type="evidence" value="ECO:0007669"/>
    <property type="project" value="TreeGrafter"/>
</dbReference>
<dbReference type="EMBL" id="JAEHOD010000062">
    <property type="protein sequence ID" value="KAG2433546.1"/>
    <property type="molecule type" value="Genomic_DNA"/>
</dbReference>
<evidence type="ECO:0000256" key="1">
    <source>
        <dbReference type="ARBA" id="ARBA00004123"/>
    </source>
</evidence>
<dbReference type="Gene3D" id="1.10.8.60">
    <property type="match status" value="1"/>
</dbReference>
<dbReference type="InterPro" id="IPR004582">
    <property type="entry name" value="Checkpoint_prot_Rad17_Rad24"/>
</dbReference>
<keyword evidence="5" id="KW-0067">ATP-binding</keyword>
<feature type="compositionally biased region" description="Polar residues" evidence="8">
    <location>
        <begin position="176"/>
        <end position="186"/>
    </location>
</feature>
<dbReference type="GO" id="GO:0005634">
    <property type="term" value="C:nucleus"/>
    <property type="evidence" value="ECO:0007669"/>
    <property type="project" value="UniProtKB-SubCell"/>
</dbReference>
<gene>
    <name evidence="9" type="ORF">HYH02_012663</name>
</gene>
<feature type="region of interest" description="Disordered" evidence="8">
    <location>
        <begin position="431"/>
        <end position="459"/>
    </location>
</feature>
<feature type="compositionally biased region" description="Gly residues" evidence="8">
    <location>
        <begin position="634"/>
        <end position="653"/>
    </location>
</feature>
<evidence type="ECO:0000313" key="9">
    <source>
        <dbReference type="EMBL" id="KAG2433546.1"/>
    </source>
</evidence>
<dbReference type="PANTHER" id="PTHR12172:SF0">
    <property type="entry name" value="CELL CYCLE CHECKPOINT PROTEIN RAD17"/>
    <property type="match status" value="1"/>
</dbReference>
<feature type="compositionally biased region" description="Low complexity" evidence="8">
    <location>
        <begin position="351"/>
        <end position="360"/>
    </location>
</feature>